<evidence type="ECO:0000313" key="3">
    <source>
        <dbReference type="Proteomes" id="UP001390339"/>
    </source>
</evidence>
<reference evidence="2 3" key="1">
    <citation type="journal article" date="2024" name="IMA Fungus">
        <title>Apiospora arundinis, a panoply of carbohydrate-active enzymes and secondary metabolites.</title>
        <authorList>
            <person name="Sorensen T."/>
            <person name="Petersen C."/>
            <person name="Muurmann A.T."/>
            <person name="Christiansen J.V."/>
            <person name="Brundto M.L."/>
            <person name="Overgaard C.K."/>
            <person name="Boysen A.T."/>
            <person name="Wollenberg R.D."/>
            <person name="Larsen T.O."/>
            <person name="Sorensen J.L."/>
            <person name="Nielsen K.L."/>
            <person name="Sondergaard T.E."/>
        </authorList>
    </citation>
    <scope>NUCLEOTIDE SEQUENCE [LARGE SCALE GENOMIC DNA]</scope>
    <source>
        <strain evidence="2 3">AAU 773</strain>
    </source>
</reference>
<evidence type="ECO:0000259" key="1">
    <source>
        <dbReference type="Pfam" id="PF09994"/>
    </source>
</evidence>
<accession>A0ABR2I9P9</accession>
<proteinExistence type="predicted"/>
<dbReference type="Gene3D" id="3.30.9.10">
    <property type="entry name" value="D-Amino Acid Oxidase, subunit A, domain 2"/>
    <property type="match status" value="1"/>
</dbReference>
<dbReference type="InterPro" id="IPR029058">
    <property type="entry name" value="AB_hydrolase_fold"/>
</dbReference>
<protein>
    <recommendedName>
        <fullName evidence="1">T6SS Phospholipase effector Tle1-like catalytic domain-containing protein</fullName>
    </recommendedName>
</protein>
<dbReference type="PANTHER" id="PTHR33840">
    <property type="match status" value="1"/>
</dbReference>
<comment type="caution">
    <text evidence="2">The sequence shown here is derived from an EMBL/GenBank/DDBJ whole genome shotgun (WGS) entry which is preliminary data.</text>
</comment>
<dbReference type="Pfam" id="PF09994">
    <property type="entry name" value="T6SS_Tle1-like_cat"/>
    <property type="match status" value="1"/>
</dbReference>
<dbReference type="PANTHER" id="PTHR33840:SF1">
    <property type="entry name" value="TLE1 PHOSPHOLIPASE DOMAIN-CONTAINING PROTEIN"/>
    <property type="match status" value="1"/>
</dbReference>
<dbReference type="InterPro" id="IPR036188">
    <property type="entry name" value="FAD/NAD-bd_sf"/>
</dbReference>
<evidence type="ECO:0000313" key="2">
    <source>
        <dbReference type="EMBL" id="KAK8859444.1"/>
    </source>
</evidence>
<dbReference type="EMBL" id="JAPCWZ010000006">
    <property type="protein sequence ID" value="KAK8859444.1"/>
    <property type="molecule type" value="Genomic_DNA"/>
</dbReference>
<name>A0ABR2I9P9_9PEZI</name>
<dbReference type="Gene3D" id="3.50.50.60">
    <property type="entry name" value="FAD/NAD(P)-binding domain"/>
    <property type="match status" value="1"/>
</dbReference>
<dbReference type="SUPFAM" id="SSF53474">
    <property type="entry name" value="alpha/beta-Hydrolases"/>
    <property type="match status" value="1"/>
</dbReference>
<keyword evidence="3" id="KW-1185">Reference proteome</keyword>
<gene>
    <name evidence="2" type="ORF">PGQ11_010178</name>
</gene>
<dbReference type="Proteomes" id="UP001390339">
    <property type="component" value="Unassembled WGS sequence"/>
</dbReference>
<organism evidence="2 3">
    <name type="scientific">Apiospora arundinis</name>
    <dbReference type="NCBI Taxonomy" id="335852"/>
    <lineage>
        <taxon>Eukaryota</taxon>
        <taxon>Fungi</taxon>
        <taxon>Dikarya</taxon>
        <taxon>Ascomycota</taxon>
        <taxon>Pezizomycotina</taxon>
        <taxon>Sordariomycetes</taxon>
        <taxon>Xylariomycetidae</taxon>
        <taxon>Amphisphaeriales</taxon>
        <taxon>Apiosporaceae</taxon>
        <taxon>Apiospora</taxon>
    </lineage>
</organism>
<feature type="domain" description="T6SS Phospholipase effector Tle1-like catalytic" evidence="1">
    <location>
        <begin position="23"/>
        <end position="271"/>
    </location>
</feature>
<sequence length="476" mass="52388">MSTSSRLGSQASDWGSRQPRLHVVSFNGTWAGGVMSSRRTVVSEFVKLIASHENVFETPIDGVGSGIGLVDRLIGGISGWGTLRNVITALRNLPRHYADGDRIVLIGYSRGAWAARYLALLIGIIGLPKDGDARLYNRIYKACDRDSIVTREVARELLKGYERWADVTIDALCCFDTVGSLGLPLTGLAKPLAFLGSRKKRDIDTVSEVSPNVRFAFHCLSLHEAREPYNATLMCGPRVHQVSFPGSHSNLGWIEDNEGLVHAPFAWMIQQLHTHLDINFDEIQLARSFPRYAPEQSAASTTGQPWFRGSIKQVNTGLLAIIGKKTRDPGHTASTEDETGLKVHIGARLRHGLDGANAVPGYTLMAPVTGRPYWERGNRSPLNWAERIEEAEVGQLESRLLGLPVEVSVFGEDVPDGPKEEVNHVAKSALGNYSDEFDIDSYMICWDAVSPNQDWVINAHPHCEKLFIATVGSFHS</sequence>
<dbReference type="InterPro" id="IPR018712">
    <property type="entry name" value="Tle1-like_cat"/>
</dbReference>